<dbReference type="HAMAP" id="MF_00911">
    <property type="entry name" value="FtsQ_subfam"/>
    <property type="match status" value="1"/>
</dbReference>
<name>A0A6L6XW88_9ACTN</name>
<evidence type="ECO:0000313" key="11">
    <source>
        <dbReference type="EMBL" id="MVQ51480.1"/>
    </source>
</evidence>
<reference evidence="11 12" key="1">
    <citation type="submission" date="2019-12" db="EMBL/GenBank/DDBJ databases">
        <authorList>
            <person name="Huq M.A."/>
        </authorList>
    </citation>
    <scope>NUCLEOTIDE SEQUENCE [LARGE SCALE GENOMIC DNA]</scope>
    <source>
        <strain evidence="11 12">MAH-18</strain>
    </source>
</reference>
<keyword evidence="3 8" id="KW-0132">Cell division</keyword>
<keyword evidence="2 8" id="KW-1003">Cell membrane</keyword>
<dbReference type="InterPro" id="IPR026579">
    <property type="entry name" value="FtsQ"/>
</dbReference>
<evidence type="ECO:0000313" key="12">
    <source>
        <dbReference type="Proteomes" id="UP000473525"/>
    </source>
</evidence>
<dbReference type="PANTHER" id="PTHR37820:SF1">
    <property type="entry name" value="CELL DIVISION PROTEIN FTSQ"/>
    <property type="match status" value="1"/>
</dbReference>
<comment type="caution">
    <text evidence="11">The sequence shown here is derived from an EMBL/GenBank/DDBJ whole genome shotgun (WGS) entry which is preliminary data.</text>
</comment>
<feature type="region of interest" description="Disordered" evidence="9">
    <location>
        <begin position="1"/>
        <end position="35"/>
    </location>
</feature>
<protein>
    <recommendedName>
        <fullName evidence="8">Cell division protein FtsQ</fullName>
    </recommendedName>
</protein>
<dbReference type="Proteomes" id="UP000473525">
    <property type="component" value="Unassembled WGS sequence"/>
</dbReference>
<evidence type="ECO:0000256" key="2">
    <source>
        <dbReference type="ARBA" id="ARBA00022475"/>
    </source>
</evidence>
<dbReference type="Pfam" id="PF03799">
    <property type="entry name" value="FtsQ_DivIB_C"/>
    <property type="match status" value="1"/>
</dbReference>
<feature type="domain" description="POTRA" evidence="10">
    <location>
        <begin position="77"/>
        <end position="145"/>
    </location>
</feature>
<feature type="transmembrane region" description="Helical" evidence="8">
    <location>
        <begin position="50"/>
        <end position="72"/>
    </location>
</feature>
<dbReference type="Pfam" id="PF08478">
    <property type="entry name" value="POTRA_1"/>
    <property type="match status" value="1"/>
</dbReference>
<accession>A0A6L6XW88</accession>
<keyword evidence="6 8" id="KW-0472">Membrane</keyword>
<keyword evidence="12" id="KW-1185">Reference proteome</keyword>
<dbReference type="GO" id="GO:0090529">
    <property type="term" value="P:cell septum assembly"/>
    <property type="evidence" value="ECO:0007669"/>
    <property type="project" value="InterPro"/>
</dbReference>
<gene>
    <name evidence="8" type="primary">ftsQ</name>
    <name evidence="11" type="ORF">GON03_20055</name>
</gene>
<evidence type="ECO:0000256" key="8">
    <source>
        <dbReference type="HAMAP-Rule" id="MF_00911"/>
    </source>
</evidence>
<keyword evidence="7 8" id="KW-0131">Cell cycle</keyword>
<evidence type="ECO:0000256" key="9">
    <source>
        <dbReference type="SAM" id="MobiDB-lite"/>
    </source>
</evidence>
<dbReference type="GO" id="GO:0043093">
    <property type="term" value="P:FtsZ-dependent cytokinesis"/>
    <property type="evidence" value="ECO:0007669"/>
    <property type="project" value="UniProtKB-UniRule"/>
</dbReference>
<organism evidence="11 12">
    <name type="scientific">Nocardioides agri</name>
    <dbReference type="NCBI Taxonomy" id="2682843"/>
    <lineage>
        <taxon>Bacteria</taxon>
        <taxon>Bacillati</taxon>
        <taxon>Actinomycetota</taxon>
        <taxon>Actinomycetes</taxon>
        <taxon>Propionibacteriales</taxon>
        <taxon>Nocardioidaceae</taxon>
        <taxon>Nocardioides</taxon>
    </lineage>
</organism>
<dbReference type="InterPro" id="IPR005548">
    <property type="entry name" value="Cell_div_FtsQ/DivIB_C"/>
</dbReference>
<keyword evidence="5 8" id="KW-1133">Transmembrane helix</keyword>
<dbReference type="Gene3D" id="3.10.20.310">
    <property type="entry name" value="membrane protein fhac"/>
    <property type="match status" value="1"/>
</dbReference>
<dbReference type="PROSITE" id="PS51779">
    <property type="entry name" value="POTRA"/>
    <property type="match status" value="1"/>
</dbReference>
<dbReference type="InterPro" id="IPR013685">
    <property type="entry name" value="POTRA_FtsQ_type"/>
</dbReference>
<dbReference type="AlphaFoldDB" id="A0A6L6XW88"/>
<dbReference type="InterPro" id="IPR034746">
    <property type="entry name" value="POTRA"/>
</dbReference>
<evidence type="ECO:0000256" key="7">
    <source>
        <dbReference type="ARBA" id="ARBA00023306"/>
    </source>
</evidence>
<evidence type="ECO:0000256" key="1">
    <source>
        <dbReference type="ARBA" id="ARBA00004370"/>
    </source>
</evidence>
<comment type="function">
    <text evidence="8">Essential cell division protein.</text>
</comment>
<evidence type="ECO:0000256" key="6">
    <source>
        <dbReference type="ARBA" id="ARBA00023136"/>
    </source>
</evidence>
<sequence>MARPRDPEATQGFDALSAASDDGPEPAPDPALERNRRRFARRQRARRWLAWRRVLAVLLVLLLVVGGLWLVFGSSYLSVHGAHVTGVEHLRADQVERAAAVPVGEPLATVDLDRIRTRVEALAPVKSADVSREWPDRVRIVVTEREPVAVVTLGGRLRGLDADGVVFRDYQRAPADLPQIETDADTGSEALREGALVVAALPGDLASDVDHVDVATVDEITLELRDGREVIWGSAEQTEQKAAVLGELLDAVEAERYDVSVPGQPTTR</sequence>
<proteinExistence type="inferred from homology"/>
<evidence type="ECO:0000256" key="5">
    <source>
        <dbReference type="ARBA" id="ARBA00022989"/>
    </source>
</evidence>
<dbReference type="EMBL" id="WSEK01000005">
    <property type="protein sequence ID" value="MVQ51480.1"/>
    <property type="molecule type" value="Genomic_DNA"/>
</dbReference>
<dbReference type="GO" id="GO:0005886">
    <property type="term" value="C:plasma membrane"/>
    <property type="evidence" value="ECO:0007669"/>
    <property type="project" value="UniProtKB-SubCell"/>
</dbReference>
<dbReference type="PANTHER" id="PTHR37820">
    <property type="entry name" value="CELL DIVISION PROTEIN DIVIB"/>
    <property type="match status" value="1"/>
</dbReference>
<evidence type="ECO:0000256" key="3">
    <source>
        <dbReference type="ARBA" id="ARBA00022618"/>
    </source>
</evidence>
<comment type="subcellular location">
    <subcellularLocation>
        <location evidence="8">Cell membrane</location>
        <topology evidence="8">Single-pass type II membrane protein</topology>
    </subcellularLocation>
    <subcellularLocation>
        <location evidence="1">Membrane</location>
    </subcellularLocation>
    <text evidence="8">Localizes to the division septum.</text>
</comment>
<dbReference type="InterPro" id="IPR050487">
    <property type="entry name" value="FtsQ_DivIB"/>
</dbReference>
<dbReference type="RefSeq" id="WP_157346370.1">
    <property type="nucleotide sequence ID" value="NZ_WSEK01000005.1"/>
</dbReference>
<evidence type="ECO:0000259" key="10">
    <source>
        <dbReference type="PROSITE" id="PS51779"/>
    </source>
</evidence>
<dbReference type="GO" id="GO:0032153">
    <property type="term" value="C:cell division site"/>
    <property type="evidence" value="ECO:0007669"/>
    <property type="project" value="UniProtKB-UniRule"/>
</dbReference>
<keyword evidence="4 8" id="KW-0812">Transmembrane</keyword>
<comment type="similarity">
    <text evidence="8">Belongs to the FtsQ/DivIB family. FtsQ subfamily.</text>
</comment>
<evidence type="ECO:0000256" key="4">
    <source>
        <dbReference type="ARBA" id="ARBA00022692"/>
    </source>
</evidence>